<sequence length="190" mass="20000">MKYSLIFITAIGLATAAPTINQPTHAISRRSPAPSTNSPPSAPMNQFRKRSPQSENGSGNGSGQSNRDSTASSDTAVSQQSQSSTGTTLVNPPSTDSESVRSESSTGSTSSGSAYSQDEYQPITREQRQNLYNNVVRLQQEQAAEDERWRQERDALSRNASGSQGESSGSQGRPNNQGNNGGEGGGQASS</sequence>
<organism evidence="3 4">
    <name type="scientific">Apiosordaria backusii</name>
    <dbReference type="NCBI Taxonomy" id="314023"/>
    <lineage>
        <taxon>Eukaryota</taxon>
        <taxon>Fungi</taxon>
        <taxon>Dikarya</taxon>
        <taxon>Ascomycota</taxon>
        <taxon>Pezizomycotina</taxon>
        <taxon>Sordariomycetes</taxon>
        <taxon>Sordariomycetidae</taxon>
        <taxon>Sordariales</taxon>
        <taxon>Lasiosphaeriaceae</taxon>
        <taxon>Apiosordaria</taxon>
    </lineage>
</organism>
<name>A0AA40A748_9PEZI</name>
<feature type="signal peptide" evidence="2">
    <location>
        <begin position="1"/>
        <end position="16"/>
    </location>
</feature>
<gene>
    <name evidence="3" type="ORF">B0T21DRAFT_376595</name>
</gene>
<evidence type="ECO:0008006" key="5">
    <source>
        <dbReference type="Google" id="ProtNLM"/>
    </source>
</evidence>
<feature type="compositionally biased region" description="Low complexity" evidence="1">
    <location>
        <begin position="29"/>
        <end position="39"/>
    </location>
</feature>
<keyword evidence="2" id="KW-0732">Signal</keyword>
<feature type="compositionally biased region" description="Low complexity" evidence="1">
    <location>
        <begin position="161"/>
        <end position="178"/>
    </location>
</feature>
<proteinExistence type="predicted"/>
<feature type="region of interest" description="Disordered" evidence="1">
    <location>
        <begin position="134"/>
        <end position="190"/>
    </location>
</feature>
<evidence type="ECO:0000256" key="1">
    <source>
        <dbReference type="SAM" id="MobiDB-lite"/>
    </source>
</evidence>
<protein>
    <recommendedName>
        <fullName evidence="5">Secreted protein</fullName>
    </recommendedName>
</protein>
<feature type="region of interest" description="Disordered" evidence="1">
    <location>
        <begin position="16"/>
        <end position="119"/>
    </location>
</feature>
<accession>A0AA40A748</accession>
<dbReference type="EMBL" id="JAUKTV010000017">
    <property type="protein sequence ID" value="KAK0710425.1"/>
    <property type="molecule type" value="Genomic_DNA"/>
</dbReference>
<reference evidence="3" key="1">
    <citation type="submission" date="2023-06" db="EMBL/GenBank/DDBJ databases">
        <title>Genome-scale phylogeny and comparative genomics of the fungal order Sordariales.</title>
        <authorList>
            <consortium name="Lawrence Berkeley National Laboratory"/>
            <person name="Hensen N."/>
            <person name="Bonometti L."/>
            <person name="Westerberg I."/>
            <person name="Brannstrom I.O."/>
            <person name="Guillou S."/>
            <person name="Cros-Aarteil S."/>
            <person name="Calhoun S."/>
            <person name="Haridas S."/>
            <person name="Kuo A."/>
            <person name="Mondo S."/>
            <person name="Pangilinan J."/>
            <person name="Riley R."/>
            <person name="Labutti K."/>
            <person name="Andreopoulos B."/>
            <person name="Lipzen A."/>
            <person name="Chen C."/>
            <person name="Yanf M."/>
            <person name="Daum C."/>
            <person name="Ng V."/>
            <person name="Clum A."/>
            <person name="Steindorff A."/>
            <person name="Ohm R."/>
            <person name="Martin F."/>
            <person name="Silar P."/>
            <person name="Natvig D."/>
            <person name="Lalanne C."/>
            <person name="Gautier V."/>
            <person name="Ament-Velasquez S.L."/>
            <person name="Kruys A."/>
            <person name="Hutchinson M.I."/>
            <person name="Powell A.J."/>
            <person name="Barry K."/>
            <person name="Miller A.N."/>
            <person name="Grigoriev I.V."/>
            <person name="Debuchy R."/>
            <person name="Gladieux P."/>
            <person name="Thoren M.H."/>
            <person name="Johannesson H."/>
        </authorList>
    </citation>
    <scope>NUCLEOTIDE SEQUENCE</scope>
    <source>
        <strain evidence="3">CBS 540.89</strain>
    </source>
</reference>
<comment type="caution">
    <text evidence="3">The sequence shown here is derived from an EMBL/GenBank/DDBJ whole genome shotgun (WGS) entry which is preliminary data.</text>
</comment>
<evidence type="ECO:0000256" key="2">
    <source>
        <dbReference type="SAM" id="SignalP"/>
    </source>
</evidence>
<dbReference type="Proteomes" id="UP001172159">
    <property type="component" value="Unassembled WGS sequence"/>
</dbReference>
<feature type="compositionally biased region" description="Gly residues" evidence="1">
    <location>
        <begin position="179"/>
        <end position="190"/>
    </location>
</feature>
<feature type="compositionally biased region" description="Low complexity" evidence="1">
    <location>
        <begin position="53"/>
        <end position="116"/>
    </location>
</feature>
<dbReference type="AlphaFoldDB" id="A0AA40A748"/>
<feature type="compositionally biased region" description="Basic and acidic residues" evidence="1">
    <location>
        <begin position="145"/>
        <end position="156"/>
    </location>
</feature>
<feature type="chain" id="PRO_5041217304" description="Secreted protein" evidence="2">
    <location>
        <begin position="17"/>
        <end position="190"/>
    </location>
</feature>
<keyword evidence="4" id="KW-1185">Reference proteome</keyword>
<evidence type="ECO:0000313" key="4">
    <source>
        <dbReference type="Proteomes" id="UP001172159"/>
    </source>
</evidence>
<evidence type="ECO:0000313" key="3">
    <source>
        <dbReference type="EMBL" id="KAK0710425.1"/>
    </source>
</evidence>